<name>A0AAV5VEP2_9BILA</name>
<dbReference type="AlphaFoldDB" id="A0AAV5VEP2"/>
<dbReference type="EMBL" id="BTSY01000003">
    <property type="protein sequence ID" value="GMT18151.1"/>
    <property type="molecule type" value="Genomic_DNA"/>
</dbReference>
<proteinExistence type="predicted"/>
<protein>
    <recommendedName>
        <fullName evidence="3">Ribosomal protein</fullName>
    </recommendedName>
</protein>
<keyword evidence="2" id="KW-1185">Reference proteome</keyword>
<comment type="caution">
    <text evidence="1">The sequence shown here is derived from an EMBL/GenBank/DDBJ whole genome shotgun (WGS) entry which is preliminary data.</text>
</comment>
<gene>
    <name evidence="1" type="ORF">PFISCL1PPCAC_9448</name>
</gene>
<organism evidence="1 2">
    <name type="scientific">Pristionchus fissidentatus</name>
    <dbReference type="NCBI Taxonomy" id="1538716"/>
    <lineage>
        <taxon>Eukaryota</taxon>
        <taxon>Metazoa</taxon>
        <taxon>Ecdysozoa</taxon>
        <taxon>Nematoda</taxon>
        <taxon>Chromadorea</taxon>
        <taxon>Rhabditida</taxon>
        <taxon>Rhabditina</taxon>
        <taxon>Diplogasteromorpha</taxon>
        <taxon>Diplogasteroidea</taxon>
        <taxon>Neodiplogasteridae</taxon>
        <taxon>Pristionchus</taxon>
    </lineage>
</organism>
<feature type="non-terminal residue" evidence="1">
    <location>
        <position position="1"/>
    </location>
</feature>
<reference evidence="1" key="1">
    <citation type="submission" date="2023-10" db="EMBL/GenBank/DDBJ databases">
        <title>Genome assembly of Pristionchus species.</title>
        <authorList>
            <person name="Yoshida K."/>
            <person name="Sommer R.J."/>
        </authorList>
    </citation>
    <scope>NUCLEOTIDE SEQUENCE</scope>
    <source>
        <strain evidence="1">RS5133</strain>
    </source>
</reference>
<dbReference type="Proteomes" id="UP001432322">
    <property type="component" value="Unassembled WGS sequence"/>
</dbReference>
<evidence type="ECO:0000313" key="2">
    <source>
        <dbReference type="Proteomes" id="UP001432322"/>
    </source>
</evidence>
<feature type="non-terminal residue" evidence="1">
    <location>
        <position position="90"/>
    </location>
</feature>
<evidence type="ECO:0008006" key="3">
    <source>
        <dbReference type="Google" id="ProtNLM"/>
    </source>
</evidence>
<accession>A0AAV5VEP2</accession>
<evidence type="ECO:0000313" key="1">
    <source>
        <dbReference type="EMBL" id="GMT18151.1"/>
    </source>
</evidence>
<sequence>HLDSSRCLRALSLFLSTTSCPISTTVARECSARNRSHPPMRGTRILKPILPSVPMCTTAPRFMIGRSGLYEEAVNTVINLAPAKKLNPFI</sequence>